<name>A0A5N6PVC9_9ASTR</name>
<feature type="domain" description="Integrase catalytic" evidence="2">
    <location>
        <begin position="1"/>
        <end position="157"/>
    </location>
</feature>
<dbReference type="Proteomes" id="UP000326396">
    <property type="component" value="Linkage Group LG10"/>
</dbReference>
<dbReference type="AlphaFoldDB" id="A0A5N6PVC9"/>
<protein>
    <recommendedName>
        <fullName evidence="2">Integrase catalytic domain-containing protein</fullName>
    </recommendedName>
</protein>
<dbReference type="SUPFAM" id="SSF53098">
    <property type="entry name" value="Ribonuclease H-like"/>
    <property type="match status" value="1"/>
</dbReference>
<proteinExistence type="predicted"/>
<dbReference type="Pfam" id="PF07727">
    <property type="entry name" value="RVT_2"/>
    <property type="match status" value="1"/>
</dbReference>
<feature type="compositionally biased region" description="Polar residues" evidence="1">
    <location>
        <begin position="235"/>
        <end position="258"/>
    </location>
</feature>
<dbReference type="InterPro" id="IPR001584">
    <property type="entry name" value="Integrase_cat-core"/>
</dbReference>
<sequence>MQATSLGDSRYYLLLIDDLTRMNWVYFLKHKSETFNKFKLFKALVERESDCPIKVLRTDRGGEFCSHEFNQFCERLGIRRELTIPHTPEHNGVVERKNRTVMGLTRSMLKQKELPNHFWAEGVATAKLDHRSERCVFVGYSHESSGYRQYNPNSKKFTVQKHVIFNEDGVWKWNSKGTKEPMLDHTYFSDPFPFTQLEPENDNSLSTHDLPTSPTPVISHSSTITPLPTARRPLQNPNLHNPSSSTQPHPNEDPSVTSKRICKPPGWLRDYHTGEDPIEEETQLFAVSITDPINYSEAAPKQEWQQAMKEEIAALKKNKTWELTTLPPGKNVVGVRWTFKTKVGPNGEILRFKARLVAKGYSQVEGIDYTETFAPVARFETIRVVTATAGHRGWELHQLDVKTAFLNGDLSEEIYVQQPEGFIINGSEDKVYRLRKALYGLKQAPRAWYSKIDGYFVNHGFTRSTSEPTLYVKKVLNQGTMFVCLYVDDIVCTSSNKYLIKEFKVSMMKEFEMSDMGLLKYFLGLEVTQTKCGVFVCQTQYANNLLMKFRMKNAKAESTPMNTSEKLQSDDYAEKMDEVTYRSAVGGLIYLTHTRPDLAYSISVVARFMQRPSKIHMGVVRRILRYIAGTTQYGLWYDQGNELKLIGYTDSDWAGCVDDRKSFSANIFMLGNGAVSWSSRKQPSVALSSSEAEYIAATSAACQGIWLRRILDDLGLNQSEPTMVCCDNKSAINLSRNPIMHSRSKHIELKHHFIRDLVKQGIIALEFCCTEDQLADFLTKSVTREKFVYFRHHVGMHEFEFIVMLALKFQNPEL</sequence>
<dbReference type="InterPro" id="IPR013103">
    <property type="entry name" value="RVT_2"/>
</dbReference>
<evidence type="ECO:0000313" key="3">
    <source>
        <dbReference type="EMBL" id="KAD7117504.1"/>
    </source>
</evidence>
<evidence type="ECO:0000256" key="1">
    <source>
        <dbReference type="SAM" id="MobiDB-lite"/>
    </source>
</evidence>
<keyword evidence="4" id="KW-1185">Reference proteome</keyword>
<dbReference type="InterPro" id="IPR012337">
    <property type="entry name" value="RNaseH-like_sf"/>
</dbReference>
<dbReference type="SUPFAM" id="SSF56672">
    <property type="entry name" value="DNA/RNA polymerases"/>
    <property type="match status" value="1"/>
</dbReference>
<comment type="caution">
    <text evidence="3">The sequence shown here is derived from an EMBL/GenBank/DDBJ whole genome shotgun (WGS) entry which is preliminary data.</text>
</comment>
<dbReference type="InterPro" id="IPR043502">
    <property type="entry name" value="DNA/RNA_pol_sf"/>
</dbReference>
<organism evidence="3 4">
    <name type="scientific">Mikania micrantha</name>
    <name type="common">bitter vine</name>
    <dbReference type="NCBI Taxonomy" id="192012"/>
    <lineage>
        <taxon>Eukaryota</taxon>
        <taxon>Viridiplantae</taxon>
        <taxon>Streptophyta</taxon>
        <taxon>Embryophyta</taxon>
        <taxon>Tracheophyta</taxon>
        <taxon>Spermatophyta</taxon>
        <taxon>Magnoliopsida</taxon>
        <taxon>eudicotyledons</taxon>
        <taxon>Gunneridae</taxon>
        <taxon>Pentapetalae</taxon>
        <taxon>asterids</taxon>
        <taxon>campanulids</taxon>
        <taxon>Asterales</taxon>
        <taxon>Asteraceae</taxon>
        <taxon>Asteroideae</taxon>
        <taxon>Heliantheae alliance</taxon>
        <taxon>Eupatorieae</taxon>
        <taxon>Mikania</taxon>
    </lineage>
</organism>
<dbReference type="InterPro" id="IPR057670">
    <property type="entry name" value="SH3_retrovirus"/>
</dbReference>
<dbReference type="Pfam" id="PF00665">
    <property type="entry name" value="rve"/>
    <property type="match status" value="1"/>
</dbReference>
<dbReference type="OrthoDB" id="1726228at2759"/>
<dbReference type="EMBL" id="SZYD01000002">
    <property type="protein sequence ID" value="KAD7117504.1"/>
    <property type="molecule type" value="Genomic_DNA"/>
</dbReference>
<dbReference type="Gene3D" id="3.30.420.10">
    <property type="entry name" value="Ribonuclease H-like superfamily/Ribonuclease H"/>
    <property type="match status" value="1"/>
</dbReference>
<reference evidence="3 4" key="1">
    <citation type="submission" date="2019-05" db="EMBL/GenBank/DDBJ databases">
        <title>Mikania micrantha, genome provides insights into the molecular mechanism of rapid growth.</title>
        <authorList>
            <person name="Liu B."/>
        </authorList>
    </citation>
    <scope>NUCLEOTIDE SEQUENCE [LARGE SCALE GENOMIC DNA]</scope>
    <source>
        <strain evidence="3">NLD-2019</strain>
        <tissue evidence="3">Leaf</tissue>
    </source>
</reference>
<accession>A0A5N6PVC9</accession>
<feature type="region of interest" description="Disordered" evidence="1">
    <location>
        <begin position="194"/>
        <end position="265"/>
    </location>
</feature>
<gene>
    <name evidence="3" type="ORF">E3N88_04772</name>
</gene>
<dbReference type="PROSITE" id="PS50994">
    <property type="entry name" value="INTEGRASE"/>
    <property type="match status" value="1"/>
</dbReference>
<evidence type="ECO:0000313" key="4">
    <source>
        <dbReference type="Proteomes" id="UP000326396"/>
    </source>
</evidence>
<evidence type="ECO:0000259" key="2">
    <source>
        <dbReference type="PROSITE" id="PS50994"/>
    </source>
</evidence>
<dbReference type="GO" id="GO:0003676">
    <property type="term" value="F:nucleic acid binding"/>
    <property type="evidence" value="ECO:0007669"/>
    <property type="project" value="InterPro"/>
</dbReference>
<dbReference type="Pfam" id="PF25597">
    <property type="entry name" value="SH3_retrovirus"/>
    <property type="match status" value="1"/>
</dbReference>
<dbReference type="PANTHER" id="PTHR11439">
    <property type="entry name" value="GAG-POL-RELATED RETROTRANSPOSON"/>
    <property type="match status" value="1"/>
</dbReference>
<dbReference type="PANTHER" id="PTHR11439:SF463">
    <property type="entry name" value="REVERSE TRANSCRIPTASE TY1_COPIA-TYPE DOMAIN-CONTAINING PROTEIN"/>
    <property type="match status" value="1"/>
</dbReference>
<dbReference type="CDD" id="cd09272">
    <property type="entry name" value="RNase_HI_RT_Ty1"/>
    <property type="match status" value="1"/>
</dbReference>
<dbReference type="InterPro" id="IPR036397">
    <property type="entry name" value="RNaseH_sf"/>
</dbReference>
<dbReference type="GO" id="GO:0015074">
    <property type="term" value="P:DNA integration"/>
    <property type="evidence" value="ECO:0007669"/>
    <property type="project" value="InterPro"/>
</dbReference>
<feature type="compositionally biased region" description="Polar residues" evidence="1">
    <location>
        <begin position="202"/>
        <end position="226"/>
    </location>
</feature>